<dbReference type="InterPro" id="IPR011990">
    <property type="entry name" value="TPR-like_helical_dom_sf"/>
</dbReference>
<sequence>GWLSGAVHWGGSLPGGLEYATGKAYSQYQATELWKFETNVESGDSEYFVLPWNNWYQGVRDCNLAIKMLPNVTAMSNDDISKNLGEVRTLRAFYYFSLVRHYGDVIYNTSILTDIGEASRERVSLVSIYDKMLFDMRRTRKALVDGSGKFNALVDFVGHQPTSFNYQFSAKHLLAPISATEIDNNRKCQQNFGWAPQQVLGE</sequence>
<feature type="domain" description="SusD-like N-terminal" evidence="1">
    <location>
        <begin position="27"/>
        <end position="147"/>
    </location>
</feature>
<evidence type="ECO:0000259" key="1">
    <source>
        <dbReference type="Pfam" id="PF14322"/>
    </source>
</evidence>
<reference evidence="2" key="1">
    <citation type="journal article" date="2014" name="Front. Microbiol.">
        <title>High frequency of phylogenetically diverse reductive dehalogenase-homologous genes in deep subseafloor sedimentary metagenomes.</title>
        <authorList>
            <person name="Kawai M."/>
            <person name="Futagami T."/>
            <person name="Toyoda A."/>
            <person name="Takaki Y."/>
            <person name="Nishi S."/>
            <person name="Hori S."/>
            <person name="Arai W."/>
            <person name="Tsubouchi T."/>
            <person name="Morono Y."/>
            <person name="Uchiyama I."/>
            <person name="Ito T."/>
            <person name="Fujiyama A."/>
            <person name="Inagaki F."/>
            <person name="Takami H."/>
        </authorList>
    </citation>
    <scope>NUCLEOTIDE SEQUENCE</scope>
    <source>
        <strain evidence="2">Expedition CK06-06</strain>
    </source>
</reference>
<feature type="non-terminal residue" evidence="2">
    <location>
        <position position="1"/>
    </location>
</feature>
<comment type="caution">
    <text evidence="2">The sequence shown here is derived from an EMBL/GenBank/DDBJ whole genome shotgun (WGS) entry which is preliminary data.</text>
</comment>
<evidence type="ECO:0000313" key="2">
    <source>
        <dbReference type="EMBL" id="GAI79234.1"/>
    </source>
</evidence>
<gene>
    <name evidence="2" type="ORF">S12H4_22849</name>
</gene>
<protein>
    <recommendedName>
        <fullName evidence="1">SusD-like N-terminal domain-containing protein</fullName>
    </recommendedName>
</protein>
<proteinExistence type="predicted"/>
<dbReference type="Pfam" id="PF14322">
    <property type="entry name" value="SusD-like_3"/>
    <property type="match status" value="1"/>
</dbReference>
<dbReference type="EMBL" id="BARW01011998">
    <property type="protein sequence ID" value="GAI79234.1"/>
    <property type="molecule type" value="Genomic_DNA"/>
</dbReference>
<organism evidence="2">
    <name type="scientific">marine sediment metagenome</name>
    <dbReference type="NCBI Taxonomy" id="412755"/>
    <lineage>
        <taxon>unclassified sequences</taxon>
        <taxon>metagenomes</taxon>
        <taxon>ecological metagenomes</taxon>
    </lineage>
</organism>
<name>X1TGR0_9ZZZZ</name>
<dbReference type="SUPFAM" id="SSF48452">
    <property type="entry name" value="TPR-like"/>
    <property type="match status" value="2"/>
</dbReference>
<dbReference type="Gene3D" id="1.25.40.390">
    <property type="match status" value="2"/>
</dbReference>
<dbReference type="AlphaFoldDB" id="X1TGR0"/>
<dbReference type="InterPro" id="IPR033985">
    <property type="entry name" value="SusD-like_N"/>
</dbReference>
<accession>X1TGR0</accession>